<evidence type="ECO:0000313" key="2">
    <source>
        <dbReference type="Proteomes" id="UP000004386"/>
    </source>
</evidence>
<organism evidence="1 2">
    <name type="scientific">Brucella intermedia LMG 3301</name>
    <dbReference type="NCBI Taxonomy" id="641118"/>
    <lineage>
        <taxon>Bacteria</taxon>
        <taxon>Pseudomonadati</taxon>
        <taxon>Pseudomonadota</taxon>
        <taxon>Alphaproteobacteria</taxon>
        <taxon>Hyphomicrobiales</taxon>
        <taxon>Brucellaceae</taxon>
        <taxon>Brucella/Ochrobactrum group</taxon>
        <taxon>Brucella</taxon>
    </lineage>
</organism>
<dbReference type="GeneID" id="57308526"/>
<evidence type="ECO:0000313" key="1">
    <source>
        <dbReference type="EMBL" id="EEQ94629.1"/>
    </source>
</evidence>
<dbReference type="EMBL" id="ACQA01000002">
    <property type="protein sequence ID" value="EEQ94629.1"/>
    <property type="molecule type" value="Genomic_DNA"/>
</dbReference>
<dbReference type="Gene3D" id="1.10.357.10">
    <property type="entry name" value="Tetracycline Repressor, domain 2"/>
    <property type="match status" value="1"/>
</dbReference>
<proteinExistence type="predicted"/>
<accession>C4WQX0</accession>
<reference evidence="1 2" key="1">
    <citation type="submission" date="2009-05" db="EMBL/GenBank/DDBJ databases">
        <authorList>
            <person name="Setubal J.C."/>
            <person name="Boyle S."/>
            <person name="Crasta O.R."/>
            <person name="Gillespie J.J."/>
            <person name="Kenyon R.W."/>
            <person name="Lu J."/>
            <person name="Mane S."/>
            <person name="Nagrani S."/>
            <person name="Shallom J.M."/>
            <person name="Shallom S."/>
            <person name="Shukla M."/>
            <person name="Snyder E.E."/>
            <person name="Sobral B.W."/>
            <person name="Wattam A.R."/>
            <person name="Will R."/>
            <person name="Williams K."/>
            <person name="Yoo H."/>
            <person name="Munk C."/>
            <person name="Tapia R."/>
            <person name="Green L."/>
            <person name="Rogers Y."/>
            <person name="Detter J.C."/>
            <person name="Bruce D."/>
            <person name="Brettin T.S."/>
            <person name="Tsolis R."/>
        </authorList>
    </citation>
    <scope>NUCLEOTIDE SEQUENCE [LARGE SCALE GENOMIC DNA]</scope>
    <source>
        <strain evidence="1 2">LMG 3301</strain>
    </source>
</reference>
<protein>
    <submittedName>
        <fullName evidence="1">Transcriptional regulator, TetR family</fullName>
    </submittedName>
</protein>
<dbReference type="AlphaFoldDB" id="C4WQX0"/>
<name>C4WQX0_9HYPH</name>
<dbReference type="HOGENOM" id="CLU_2974913_0_0_5"/>
<dbReference type="Proteomes" id="UP000004386">
    <property type="component" value="Unassembled WGS sequence"/>
</dbReference>
<gene>
    <name evidence="1" type="ORF">OINT_2001871</name>
</gene>
<comment type="caution">
    <text evidence="1">The sequence shown here is derived from an EMBL/GenBank/DDBJ whole genome shotgun (WGS) entry which is preliminary data.</text>
</comment>
<dbReference type="RefSeq" id="WP_006469982.1">
    <property type="nucleotide sequence ID" value="NZ_ACQA01000002.1"/>
</dbReference>
<sequence>MTADAGLARGTLYHNVGDKKGLLAVIVAPVDLKVALRAQQAAISVPNECEALLLEGAI</sequence>